<gene>
    <name evidence="2" type="ORF">R6G71_04410</name>
</gene>
<sequence>MDAQKAYGYSVTFMAAVLGVYWPGLLCVAFPKRPTPGLRLARAQQRQRFDEAVAKEFANSRQTYGAPRLAIALRRRGIHADKQTTQTVLKALDMTIGLRGQAPRKLVLHADPDPHGYRRPYTRRIRINNRGTIRGSHLEKRQQLACKPKESYTRNNRSARLDSGREWAGSLLGLGADVLSKPVKRALTIAQHIELLRSRGMEVDDALAHQWLSYVSYYRLSAYWYPARRLTSRGVRADAFLPGTRFSDAVALYEADRKLRSLVHDGMERVEIAMRTRVGEVLSATDPLTYVDPQRFRPTFNHQRWMTTLDKRISRAHRNNEAIKHYRNCYGGNYPFWVLAEVLDFADISRLYEGLPASDQRTIAEEMGIVIDLGALSKNQQRKAKLQSPLVRWMEQLTIVRNYCAHHARLWNKSFAPAPTAALRTQPQFAALPEGQSEQVFGVLTVMSSLIRVASPGTTWPAKVTRLIRRDFLPNPLVSPTSLGIPPDWNYSF</sequence>
<keyword evidence="1" id="KW-0812">Transmembrane</keyword>
<evidence type="ECO:0000313" key="2">
    <source>
        <dbReference type="EMBL" id="MDY5153294.1"/>
    </source>
</evidence>
<accession>A0AAW9HP70</accession>
<organism evidence="2 3">
    <name type="scientific">Actinobaculum suis</name>
    <dbReference type="NCBI Taxonomy" id="1657"/>
    <lineage>
        <taxon>Bacteria</taxon>
        <taxon>Bacillati</taxon>
        <taxon>Actinomycetota</taxon>
        <taxon>Actinomycetes</taxon>
        <taxon>Actinomycetales</taxon>
        <taxon>Actinomycetaceae</taxon>
        <taxon>Actinobaculum</taxon>
    </lineage>
</organism>
<protein>
    <submittedName>
        <fullName evidence="2">Abi family protein</fullName>
    </submittedName>
</protein>
<dbReference type="Proteomes" id="UP001273799">
    <property type="component" value="Unassembled WGS sequence"/>
</dbReference>
<evidence type="ECO:0000313" key="3">
    <source>
        <dbReference type="Proteomes" id="UP001273799"/>
    </source>
</evidence>
<dbReference type="AlphaFoldDB" id="A0AAW9HP70"/>
<evidence type="ECO:0000256" key="1">
    <source>
        <dbReference type="SAM" id="Phobius"/>
    </source>
</evidence>
<dbReference type="EMBL" id="JAWNFU010000002">
    <property type="protein sequence ID" value="MDY5153294.1"/>
    <property type="molecule type" value="Genomic_DNA"/>
</dbReference>
<dbReference type="InterPro" id="IPR011664">
    <property type="entry name" value="Abi_system_AbiD/AbiF-like"/>
</dbReference>
<keyword evidence="1" id="KW-1133">Transmembrane helix</keyword>
<name>A0AAW9HP70_9ACTO</name>
<feature type="transmembrane region" description="Helical" evidence="1">
    <location>
        <begin position="6"/>
        <end position="30"/>
    </location>
</feature>
<dbReference type="Pfam" id="PF07751">
    <property type="entry name" value="Abi_2"/>
    <property type="match status" value="1"/>
</dbReference>
<keyword evidence="1" id="KW-0472">Membrane</keyword>
<reference evidence="2" key="1">
    <citation type="submission" date="2023-10" db="EMBL/GenBank/DDBJ databases">
        <title>Whole Genome based description of the genera Actinobaculum and Actinotignum reveals a complex phylogenetic relationship within the species included in the genus Actinotignum.</title>
        <authorList>
            <person name="Jensen C.S."/>
            <person name="Dargis R."/>
            <person name="Kemp M."/>
            <person name="Christensen J.J."/>
        </authorList>
    </citation>
    <scope>NUCLEOTIDE SEQUENCE</scope>
    <source>
        <strain evidence="2">Actinobaculum_suis_CCUG19206T</strain>
    </source>
</reference>
<comment type="caution">
    <text evidence="2">The sequence shown here is derived from an EMBL/GenBank/DDBJ whole genome shotgun (WGS) entry which is preliminary data.</text>
</comment>
<dbReference type="RefSeq" id="WP_320753511.1">
    <property type="nucleotide sequence ID" value="NZ_JAWNFU010000002.1"/>
</dbReference>
<proteinExistence type="predicted"/>